<evidence type="ECO:0000313" key="9">
    <source>
        <dbReference type="EMBL" id="KGL76800.1"/>
    </source>
</evidence>
<dbReference type="Gene3D" id="2.30.30.140">
    <property type="match status" value="1"/>
</dbReference>
<keyword evidence="2" id="KW-0677">Repeat</keyword>
<name>A0A099Z7L8_TINGU</name>
<evidence type="ECO:0000256" key="1">
    <source>
        <dbReference type="ARBA" id="ARBA00012552"/>
    </source>
</evidence>
<dbReference type="SUPFAM" id="SSF63748">
    <property type="entry name" value="Tudor/PWWP/MBT"/>
    <property type="match status" value="1"/>
</dbReference>
<dbReference type="PANTHER" id="PTHR22655">
    <property type="entry name" value="ATP-DEPENDENT RNA HELICASE TDRD12-RELATED"/>
    <property type="match status" value="1"/>
</dbReference>
<evidence type="ECO:0000313" key="10">
    <source>
        <dbReference type="Proteomes" id="UP000053641"/>
    </source>
</evidence>
<evidence type="ECO:0000256" key="4">
    <source>
        <dbReference type="ARBA" id="ARBA00022801"/>
    </source>
</evidence>
<evidence type="ECO:0000256" key="5">
    <source>
        <dbReference type="ARBA" id="ARBA00022806"/>
    </source>
</evidence>
<keyword evidence="4" id="KW-0378">Hydrolase</keyword>
<dbReference type="AlphaFoldDB" id="A0A099Z7L8"/>
<keyword evidence="6" id="KW-0067">ATP-binding</keyword>
<dbReference type="GO" id="GO:0003724">
    <property type="term" value="F:RNA helicase activity"/>
    <property type="evidence" value="ECO:0007669"/>
    <property type="project" value="UniProtKB-EC"/>
</dbReference>
<dbReference type="PANTHER" id="PTHR22655:SF2">
    <property type="entry name" value="ATP-DEPENDENT RNA HELICASE TDRD12-RELATED"/>
    <property type="match status" value="1"/>
</dbReference>
<dbReference type="GO" id="GO:0005524">
    <property type="term" value="F:ATP binding"/>
    <property type="evidence" value="ECO:0007669"/>
    <property type="project" value="UniProtKB-KW"/>
</dbReference>
<feature type="non-terminal residue" evidence="9">
    <location>
        <position position="105"/>
    </location>
</feature>
<feature type="non-terminal residue" evidence="9">
    <location>
        <position position="1"/>
    </location>
</feature>
<accession>A0A099Z7L8</accession>
<dbReference type="STRING" id="94827.A0A099Z7L8"/>
<dbReference type="InterPro" id="IPR002999">
    <property type="entry name" value="Tudor"/>
</dbReference>
<evidence type="ECO:0000256" key="7">
    <source>
        <dbReference type="ARBA" id="ARBA00047984"/>
    </source>
</evidence>
<evidence type="ECO:0000256" key="2">
    <source>
        <dbReference type="ARBA" id="ARBA00022737"/>
    </source>
</evidence>
<dbReference type="GO" id="GO:0016787">
    <property type="term" value="F:hydrolase activity"/>
    <property type="evidence" value="ECO:0007669"/>
    <property type="project" value="UniProtKB-KW"/>
</dbReference>
<comment type="catalytic activity">
    <reaction evidence="7">
        <text>ATP + H2O = ADP + phosphate + H(+)</text>
        <dbReference type="Rhea" id="RHEA:13065"/>
        <dbReference type="ChEBI" id="CHEBI:15377"/>
        <dbReference type="ChEBI" id="CHEBI:15378"/>
        <dbReference type="ChEBI" id="CHEBI:30616"/>
        <dbReference type="ChEBI" id="CHEBI:43474"/>
        <dbReference type="ChEBI" id="CHEBI:456216"/>
        <dbReference type="EC" id="3.6.4.13"/>
    </reaction>
</comment>
<reference evidence="9 10" key="1">
    <citation type="submission" date="2014-06" db="EMBL/GenBank/DDBJ databases">
        <title>Genome evolution of avian class.</title>
        <authorList>
            <person name="Zhang G."/>
            <person name="Li C."/>
        </authorList>
    </citation>
    <scope>NUCLEOTIDE SEQUENCE [LARGE SCALE GENOMIC DNA]</scope>
    <source>
        <strain evidence="9">BGI_N309</strain>
    </source>
</reference>
<dbReference type="Gene3D" id="2.40.50.90">
    <property type="match status" value="1"/>
</dbReference>
<dbReference type="EC" id="3.6.4.13" evidence="1"/>
<evidence type="ECO:0000259" key="8">
    <source>
        <dbReference type="PROSITE" id="PS50304"/>
    </source>
</evidence>
<sequence>QICVVFSKELKCWCRAIIKSIMSCTDYYLVECFLVDYAKYIYVKSKDIRIAEDKFMQIPYRAKQCGLYRTKPVTLHINFCEDTAKIIPAKRWDCAAAQYFQSLLK</sequence>
<keyword evidence="10" id="KW-1185">Reference proteome</keyword>
<feature type="domain" description="Tudor" evidence="8">
    <location>
        <begin position="1"/>
        <end position="58"/>
    </location>
</feature>
<dbReference type="EMBL" id="KL889405">
    <property type="protein sequence ID" value="KGL76800.1"/>
    <property type="molecule type" value="Genomic_DNA"/>
</dbReference>
<gene>
    <name evidence="9" type="ORF">N309_12870</name>
</gene>
<keyword evidence="3" id="KW-0547">Nucleotide-binding</keyword>
<dbReference type="PROSITE" id="PS50304">
    <property type="entry name" value="TUDOR"/>
    <property type="match status" value="1"/>
</dbReference>
<dbReference type="Pfam" id="PF00567">
    <property type="entry name" value="TUDOR"/>
    <property type="match status" value="1"/>
</dbReference>
<organism evidence="9 10">
    <name type="scientific">Tinamus guttatus</name>
    <name type="common">White-throated tinamou</name>
    <dbReference type="NCBI Taxonomy" id="94827"/>
    <lineage>
        <taxon>Eukaryota</taxon>
        <taxon>Metazoa</taxon>
        <taxon>Chordata</taxon>
        <taxon>Craniata</taxon>
        <taxon>Vertebrata</taxon>
        <taxon>Euteleostomi</taxon>
        <taxon>Archelosauria</taxon>
        <taxon>Archosauria</taxon>
        <taxon>Dinosauria</taxon>
        <taxon>Saurischia</taxon>
        <taxon>Theropoda</taxon>
        <taxon>Coelurosauria</taxon>
        <taxon>Aves</taxon>
        <taxon>Palaeognathae</taxon>
        <taxon>Tinamiformes</taxon>
        <taxon>Tinamidae</taxon>
        <taxon>Tinamus</taxon>
    </lineage>
</organism>
<evidence type="ECO:0000256" key="3">
    <source>
        <dbReference type="ARBA" id="ARBA00022741"/>
    </source>
</evidence>
<proteinExistence type="predicted"/>
<protein>
    <recommendedName>
        <fullName evidence="1">RNA helicase</fullName>
        <ecNumber evidence="1">3.6.4.13</ecNumber>
    </recommendedName>
</protein>
<keyword evidence="5" id="KW-0347">Helicase</keyword>
<evidence type="ECO:0000256" key="6">
    <source>
        <dbReference type="ARBA" id="ARBA00022840"/>
    </source>
</evidence>
<dbReference type="InterPro" id="IPR035437">
    <property type="entry name" value="SNase_OB-fold_sf"/>
</dbReference>
<dbReference type="Proteomes" id="UP000053641">
    <property type="component" value="Unassembled WGS sequence"/>
</dbReference>
<dbReference type="GO" id="GO:0042078">
    <property type="term" value="P:germ-line stem cell division"/>
    <property type="evidence" value="ECO:0007669"/>
    <property type="project" value="TreeGrafter"/>
</dbReference>